<dbReference type="EMBL" id="BGPR01005892">
    <property type="protein sequence ID" value="GBN14355.1"/>
    <property type="molecule type" value="Genomic_DNA"/>
</dbReference>
<protein>
    <submittedName>
        <fullName evidence="2">Uncharacterized protein</fullName>
    </submittedName>
</protein>
<evidence type="ECO:0000256" key="1">
    <source>
        <dbReference type="SAM" id="MobiDB-lite"/>
    </source>
</evidence>
<proteinExistence type="predicted"/>
<comment type="caution">
    <text evidence="2">The sequence shown here is derived from an EMBL/GenBank/DDBJ whole genome shotgun (WGS) entry which is preliminary data.</text>
</comment>
<feature type="compositionally biased region" description="Basic residues" evidence="1">
    <location>
        <begin position="29"/>
        <end position="40"/>
    </location>
</feature>
<feature type="compositionally biased region" description="Basic and acidic residues" evidence="1">
    <location>
        <begin position="41"/>
        <end position="50"/>
    </location>
</feature>
<evidence type="ECO:0000313" key="3">
    <source>
        <dbReference type="Proteomes" id="UP000499080"/>
    </source>
</evidence>
<accession>A0A4Y2LHX9</accession>
<feature type="region of interest" description="Disordered" evidence="1">
    <location>
        <begin position="24"/>
        <end position="50"/>
    </location>
</feature>
<sequence>MRVLPIPSHTTATLSLPSRCLRMPGRTEWKRKKKRKKKEKKEKDRVVDEKEREKAKKICFVCKRGENSASRLPLVRTRVSISMKVFPCAAVKRATSETRRGNHWAKGRVSFELWVEIKMTRSSGLARTNLNYDYLFRIEKASRIYPEFD</sequence>
<organism evidence="2 3">
    <name type="scientific">Araneus ventricosus</name>
    <name type="common">Orbweaver spider</name>
    <name type="synonym">Epeira ventricosa</name>
    <dbReference type="NCBI Taxonomy" id="182803"/>
    <lineage>
        <taxon>Eukaryota</taxon>
        <taxon>Metazoa</taxon>
        <taxon>Ecdysozoa</taxon>
        <taxon>Arthropoda</taxon>
        <taxon>Chelicerata</taxon>
        <taxon>Arachnida</taxon>
        <taxon>Araneae</taxon>
        <taxon>Araneomorphae</taxon>
        <taxon>Entelegynae</taxon>
        <taxon>Araneoidea</taxon>
        <taxon>Araneidae</taxon>
        <taxon>Araneus</taxon>
    </lineage>
</organism>
<keyword evidence="3" id="KW-1185">Reference proteome</keyword>
<reference evidence="2 3" key="1">
    <citation type="journal article" date="2019" name="Sci. Rep.">
        <title>Orb-weaving spider Araneus ventricosus genome elucidates the spidroin gene catalogue.</title>
        <authorList>
            <person name="Kono N."/>
            <person name="Nakamura H."/>
            <person name="Ohtoshi R."/>
            <person name="Moran D.A.P."/>
            <person name="Shinohara A."/>
            <person name="Yoshida Y."/>
            <person name="Fujiwara M."/>
            <person name="Mori M."/>
            <person name="Tomita M."/>
            <person name="Arakawa K."/>
        </authorList>
    </citation>
    <scope>NUCLEOTIDE SEQUENCE [LARGE SCALE GENOMIC DNA]</scope>
</reference>
<dbReference type="AlphaFoldDB" id="A0A4Y2LHX9"/>
<dbReference type="Proteomes" id="UP000499080">
    <property type="component" value="Unassembled WGS sequence"/>
</dbReference>
<evidence type="ECO:0000313" key="2">
    <source>
        <dbReference type="EMBL" id="GBN14355.1"/>
    </source>
</evidence>
<name>A0A4Y2LHX9_ARAVE</name>
<gene>
    <name evidence="2" type="ORF">AVEN_162098_1</name>
</gene>